<keyword evidence="6" id="KW-0560">Oxidoreductase</keyword>
<dbReference type="GO" id="GO:0005829">
    <property type="term" value="C:cytosol"/>
    <property type="evidence" value="ECO:0007669"/>
    <property type="project" value="TreeGrafter"/>
</dbReference>
<dbReference type="OrthoDB" id="185659at2759"/>
<evidence type="ECO:0000256" key="10">
    <source>
        <dbReference type="ARBA" id="ARBA00049091"/>
    </source>
</evidence>
<dbReference type="Proteomes" id="UP000271974">
    <property type="component" value="Unassembled WGS sequence"/>
</dbReference>
<evidence type="ECO:0000256" key="5">
    <source>
        <dbReference type="ARBA" id="ARBA00022862"/>
    </source>
</evidence>
<evidence type="ECO:0000256" key="9">
    <source>
        <dbReference type="ARBA" id="ARBA00032077"/>
    </source>
</evidence>
<dbReference type="FunFam" id="3.40.30.10:FF:000003">
    <property type="entry name" value="Peroxiredoxin 1"/>
    <property type="match status" value="1"/>
</dbReference>
<gene>
    <name evidence="14" type="ORF">EGW08_012808</name>
</gene>
<dbReference type="CDD" id="cd03015">
    <property type="entry name" value="PRX_Typ2cys"/>
    <property type="match status" value="1"/>
</dbReference>
<evidence type="ECO:0000256" key="12">
    <source>
        <dbReference type="ARBA" id="ARBA00079296"/>
    </source>
</evidence>
<proteinExistence type="inferred from homology"/>
<dbReference type="GO" id="GO:0006979">
    <property type="term" value="P:response to oxidative stress"/>
    <property type="evidence" value="ECO:0007669"/>
    <property type="project" value="TreeGrafter"/>
</dbReference>
<evidence type="ECO:0000256" key="4">
    <source>
        <dbReference type="ARBA" id="ARBA00022559"/>
    </source>
</evidence>
<reference evidence="14 15" key="1">
    <citation type="submission" date="2019-01" db="EMBL/GenBank/DDBJ databases">
        <title>A draft genome assembly of the solar-powered sea slug Elysia chlorotica.</title>
        <authorList>
            <person name="Cai H."/>
            <person name="Li Q."/>
            <person name="Fang X."/>
            <person name="Li J."/>
            <person name="Curtis N.E."/>
            <person name="Altenburger A."/>
            <person name="Shibata T."/>
            <person name="Feng M."/>
            <person name="Maeda T."/>
            <person name="Schwartz J.A."/>
            <person name="Shigenobu S."/>
            <person name="Lundholm N."/>
            <person name="Nishiyama T."/>
            <person name="Yang H."/>
            <person name="Hasebe M."/>
            <person name="Li S."/>
            <person name="Pierce S.K."/>
            <person name="Wang J."/>
        </authorList>
    </citation>
    <scope>NUCLEOTIDE SEQUENCE [LARGE SCALE GENOMIC DNA]</scope>
    <source>
        <strain evidence="14">EC2010</strain>
        <tissue evidence="14">Whole organism of an adult</tissue>
    </source>
</reference>
<dbReference type="GO" id="GO:0042744">
    <property type="term" value="P:hydrogen peroxide catabolic process"/>
    <property type="evidence" value="ECO:0007669"/>
    <property type="project" value="TreeGrafter"/>
</dbReference>
<dbReference type="PANTHER" id="PTHR10681:SF128">
    <property type="entry name" value="THIOREDOXIN-DEPENDENT PEROXIDE REDUCTASE, MITOCHONDRIAL"/>
    <property type="match status" value="1"/>
</dbReference>
<dbReference type="InterPro" id="IPR000866">
    <property type="entry name" value="AhpC/TSA"/>
</dbReference>
<dbReference type="Gene3D" id="3.40.30.10">
    <property type="entry name" value="Glutaredoxin"/>
    <property type="match status" value="1"/>
</dbReference>
<name>A0A433TCT7_ELYCH</name>
<comment type="catalytic activity">
    <reaction evidence="10">
        <text>a hydroperoxide + [thioredoxin]-dithiol = an alcohol + [thioredoxin]-disulfide + H2O</text>
        <dbReference type="Rhea" id="RHEA:62620"/>
        <dbReference type="Rhea" id="RHEA-COMP:10698"/>
        <dbReference type="Rhea" id="RHEA-COMP:10700"/>
        <dbReference type="ChEBI" id="CHEBI:15377"/>
        <dbReference type="ChEBI" id="CHEBI:29950"/>
        <dbReference type="ChEBI" id="CHEBI:30879"/>
        <dbReference type="ChEBI" id="CHEBI:35924"/>
        <dbReference type="ChEBI" id="CHEBI:50058"/>
        <dbReference type="EC" id="1.11.1.24"/>
    </reaction>
</comment>
<evidence type="ECO:0000313" key="14">
    <source>
        <dbReference type="EMBL" id="RUS79431.1"/>
    </source>
</evidence>
<dbReference type="EMBL" id="RQTK01000451">
    <property type="protein sequence ID" value="RUS79431.1"/>
    <property type="molecule type" value="Genomic_DNA"/>
</dbReference>
<evidence type="ECO:0000256" key="3">
    <source>
        <dbReference type="ARBA" id="ARBA00018824"/>
    </source>
</evidence>
<dbReference type="STRING" id="188477.A0A433TCT7"/>
<evidence type="ECO:0000256" key="7">
    <source>
        <dbReference type="ARBA" id="ARBA00023157"/>
    </source>
</evidence>
<evidence type="ECO:0000256" key="2">
    <source>
        <dbReference type="ARBA" id="ARBA00013017"/>
    </source>
</evidence>
<evidence type="ECO:0000256" key="8">
    <source>
        <dbReference type="ARBA" id="ARBA00023284"/>
    </source>
</evidence>
<comment type="caution">
    <text evidence="14">The sequence shown here is derived from an EMBL/GenBank/DDBJ whole genome shotgun (WGS) entry which is preliminary data.</text>
</comment>
<keyword evidence="5" id="KW-0049">Antioxidant</keyword>
<evidence type="ECO:0000313" key="15">
    <source>
        <dbReference type="Proteomes" id="UP000271974"/>
    </source>
</evidence>
<dbReference type="EC" id="1.11.1.24" evidence="2"/>
<dbReference type="PANTHER" id="PTHR10681">
    <property type="entry name" value="THIOREDOXIN PEROXIDASE"/>
    <property type="match status" value="1"/>
</dbReference>
<dbReference type="GO" id="GO:0033554">
    <property type="term" value="P:cellular response to stress"/>
    <property type="evidence" value="ECO:0007669"/>
    <property type="project" value="TreeGrafter"/>
</dbReference>
<accession>A0A433TCT7</accession>
<evidence type="ECO:0000256" key="1">
    <source>
        <dbReference type="ARBA" id="ARBA00009796"/>
    </source>
</evidence>
<comment type="similarity">
    <text evidence="1">Belongs to the peroxiredoxin family. AhpC/Prx1 subfamily.</text>
</comment>
<evidence type="ECO:0000259" key="13">
    <source>
        <dbReference type="PROSITE" id="PS51352"/>
    </source>
</evidence>
<protein>
    <recommendedName>
        <fullName evidence="3">Thioredoxin peroxidase</fullName>
        <ecNumber evidence="2">1.11.1.24</ecNumber>
    </recommendedName>
    <alternativeName>
        <fullName evidence="9">Peroxiredoxin</fullName>
    </alternativeName>
    <alternativeName>
        <fullName evidence="11">Thioredoxin-dependent peroxide reductase</fullName>
    </alternativeName>
    <alternativeName>
        <fullName evidence="12">Thioredoxin-dependent peroxiredoxin</fullName>
    </alternativeName>
</protein>
<dbReference type="GO" id="GO:0005739">
    <property type="term" value="C:mitochondrion"/>
    <property type="evidence" value="ECO:0007669"/>
    <property type="project" value="TreeGrafter"/>
</dbReference>
<dbReference type="InterPro" id="IPR013766">
    <property type="entry name" value="Thioredoxin_domain"/>
</dbReference>
<keyword evidence="8" id="KW-0676">Redox-active center</keyword>
<dbReference type="PROSITE" id="PS51352">
    <property type="entry name" value="THIOREDOXIN_2"/>
    <property type="match status" value="1"/>
</dbReference>
<evidence type="ECO:0000256" key="11">
    <source>
        <dbReference type="ARBA" id="ARBA00078288"/>
    </source>
</evidence>
<dbReference type="GO" id="GO:0045454">
    <property type="term" value="P:cell redox homeostasis"/>
    <property type="evidence" value="ECO:0007669"/>
    <property type="project" value="TreeGrafter"/>
</dbReference>
<dbReference type="GO" id="GO:0008379">
    <property type="term" value="F:thioredoxin peroxidase activity"/>
    <property type="evidence" value="ECO:0007669"/>
    <property type="project" value="TreeGrafter"/>
</dbReference>
<dbReference type="SUPFAM" id="SSF52833">
    <property type="entry name" value="Thioredoxin-like"/>
    <property type="match status" value="1"/>
</dbReference>
<keyword evidence="15" id="KW-1185">Reference proteome</keyword>
<dbReference type="AlphaFoldDB" id="A0A433TCT7"/>
<organism evidence="14 15">
    <name type="scientific">Elysia chlorotica</name>
    <name type="common">Eastern emerald elysia</name>
    <name type="synonym">Sea slug</name>
    <dbReference type="NCBI Taxonomy" id="188477"/>
    <lineage>
        <taxon>Eukaryota</taxon>
        <taxon>Metazoa</taxon>
        <taxon>Spiralia</taxon>
        <taxon>Lophotrochozoa</taxon>
        <taxon>Mollusca</taxon>
        <taxon>Gastropoda</taxon>
        <taxon>Heterobranchia</taxon>
        <taxon>Euthyneura</taxon>
        <taxon>Panpulmonata</taxon>
        <taxon>Sacoglossa</taxon>
        <taxon>Placobranchoidea</taxon>
        <taxon>Plakobranchidae</taxon>
        <taxon>Elysia</taxon>
    </lineage>
</organism>
<dbReference type="InterPro" id="IPR050217">
    <property type="entry name" value="Peroxiredoxin"/>
</dbReference>
<sequence length="283" mass="30925">MALSGFRLGLPSNKNLSWAAVVSLCKREIGSGCSYLVKLHEFAVFIVTDTLGRHLAAARVQHPAPDFKAQAVVDGQFKELKLSDFKGKYLVLFFYPLDFTFVCPTEIIAFSENIDKFKAINTEVVGVSTDSHFSHLAWINTPRKQGGLGGLEYPLLADFNKTISADYDVLLKDGVALRGLFIIDPKGVVRQITINDLPVGRSVDETLRLIQAFQFVEEHGEGSIFHVDGTAGVNIGPINRSSTVTKIDCADRVDLTSWTCAGAHAWGQKSSNHSGESTRQAPV</sequence>
<dbReference type="Pfam" id="PF00578">
    <property type="entry name" value="AhpC-TSA"/>
    <property type="match status" value="1"/>
</dbReference>
<feature type="domain" description="Thioredoxin" evidence="13">
    <location>
        <begin position="58"/>
        <end position="215"/>
    </location>
</feature>
<evidence type="ECO:0000256" key="6">
    <source>
        <dbReference type="ARBA" id="ARBA00023002"/>
    </source>
</evidence>
<dbReference type="InterPro" id="IPR036249">
    <property type="entry name" value="Thioredoxin-like_sf"/>
</dbReference>
<keyword evidence="4" id="KW-0575">Peroxidase</keyword>
<keyword evidence="7" id="KW-1015">Disulfide bond</keyword>